<keyword evidence="2 7" id="KW-0732">Signal</keyword>
<evidence type="ECO:0000256" key="1">
    <source>
        <dbReference type="ARBA" id="ARBA00022669"/>
    </source>
</evidence>
<dbReference type="InterPro" id="IPR001223">
    <property type="entry name" value="Glyco_hydro18_cat"/>
</dbReference>
<name>A0A7G9XZI8_HYPAT</name>
<dbReference type="GO" id="GO:0008061">
    <property type="term" value="F:chitin binding"/>
    <property type="evidence" value="ECO:0007669"/>
    <property type="project" value="UniProtKB-KW"/>
</dbReference>
<keyword evidence="4" id="KW-0326">Glycosidase</keyword>
<evidence type="ECO:0000256" key="4">
    <source>
        <dbReference type="ARBA" id="ARBA00023295"/>
    </source>
</evidence>
<dbReference type="GO" id="GO:0030248">
    <property type="term" value="F:cellulose binding"/>
    <property type="evidence" value="ECO:0007669"/>
    <property type="project" value="InterPro"/>
</dbReference>
<dbReference type="InterPro" id="IPR017853">
    <property type="entry name" value="GH"/>
</dbReference>
<dbReference type="PANTHER" id="PTHR45708:SF49">
    <property type="entry name" value="ENDOCHITINASE"/>
    <property type="match status" value="1"/>
</dbReference>
<reference evidence="10" key="1">
    <citation type="submission" date="2020-07" db="EMBL/GenBank/DDBJ databases">
        <title>A chitinase involved in the mycoparasitism of Trichoderma atroviride on aeciospores of Cronartium ribicola.</title>
        <authorList>
            <person name="Li J."/>
        </authorList>
    </citation>
    <scope>NUCLEOTIDE SEQUENCE</scope>
</reference>
<evidence type="ECO:0000259" key="9">
    <source>
        <dbReference type="PROSITE" id="PS51910"/>
    </source>
</evidence>
<dbReference type="AlphaFoldDB" id="A0A7G9XZI8"/>
<dbReference type="SMART" id="SM00236">
    <property type="entry name" value="fCBD"/>
    <property type="match status" value="1"/>
</dbReference>
<feature type="chain" id="PRO_5028902702" evidence="7">
    <location>
        <begin position="20"/>
        <end position="437"/>
    </location>
</feature>
<dbReference type="EMBL" id="MT801074">
    <property type="protein sequence ID" value="QNO41159.1"/>
    <property type="molecule type" value="mRNA"/>
</dbReference>
<keyword evidence="3" id="KW-0378">Hydrolase</keyword>
<dbReference type="Pfam" id="PF00734">
    <property type="entry name" value="CBM_1"/>
    <property type="match status" value="1"/>
</dbReference>
<dbReference type="GO" id="GO:0005576">
    <property type="term" value="C:extracellular region"/>
    <property type="evidence" value="ECO:0007669"/>
    <property type="project" value="InterPro"/>
</dbReference>
<dbReference type="OMA" id="GQVAVYW"/>
<feature type="domain" description="GH18" evidence="9">
    <location>
        <begin position="33"/>
        <end position="335"/>
    </location>
</feature>
<dbReference type="CDD" id="cd02877">
    <property type="entry name" value="GH18_hevamine_XipI_class_III"/>
    <property type="match status" value="1"/>
</dbReference>
<keyword evidence="1" id="KW-0147">Chitin-binding</keyword>
<dbReference type="InterPro" id="IPR050542">
    <property type="entry name" value="Glycosyl_Hydrlase18_Chitinase"/>
</dbReference>
<dbReference type="InterPro" id="IPR045321">
    <property type="entry name" value="Cts1-like"/>
</dbReference>
<feature type="compositionally biased region" description="Low complexity" evidence="6">
    <location>
        <begin position="359"/>
        <end position="371"/>
    </location>
</feature>
<evidence type="ECO:0000256" key="7">
    <source>
        <dbReference type="SAM" id="SignalP"/>
    </source>
</evidence>
<organism evidence="10">
    <name type="scientific">Hypocrea atroviridis</name>
    <name type="common">Trichoderma atroviride</name>
    <dbReference type="NCBI Taxonomy" id="63577"/>
    <lineage>
        <taxon>Eukaryota</taxon>
        <taxon>Fungi</taxon>
        <taxon>Dikarya</taxon>
        <taxon>Ascomycota</taxon>
        <taxon>Pezizomycotina</taxon>
        <taxon>Sordariomycetes</taxon>
        <taxon>Hypocreomycetidae</taxon>
        <taxon>Hypocreales</taxon>
        <taxon>Hypocreaceae</taxon>
        <taxon>Trichoderma</taxon>
    </lineage>
</organism>
<dbReference type="GO" id="GO:0004568">
    <property type="term" value="F:chitinase activity"/>
    <property type="evidence" value="ECO:0007669"/>
    <property type="project" value="TreeGrafter"/>
</dbReference>
<sequence length="437" mass="45937">MMLYHALLAGLGLAGLAAAAPAKTKADDQTSGAQNVVYWGGSEGMTPLSEYCKPKTGIDILVLSFLNSWGVSGDIPSGRFGNIGCSIDQNGIPTAECSNLASQIKGCQSAGKKIIVSLGGAGGSYTLTSQSQAEKIGQYLWDAYGKGGNPAVKRPFGDAVVDGWDFDLEHSSDTDPAGRQWYPDLVNQLRTNSDKDKSRKYYITAAPQCVSPDASLDDAIQNSVFDYLFVQFYNNPKQCSLNIPGNASINWDTWNQRTSSSKSNNAKIFVGAPASDRAAPSGGYVGPSHLATLIKSLKSEPYFGGVMLWDAHWSDLNIIADCTYAQQVKSILTTGKTCPNTPDVPDSVAFPNAPTFSAPASPSFPPATSSAVYPPPASTSPASILPDNSSSHVSSSSGTGGGVAQWGQCGGEGYTGSTQCQSPFKCVYGGQYWSSCQ</sequence>
<evidence type="ECO:0000259" key="8">
    <source>
        <dbReference type="PROSITE" id="PS51164"/>
    </source>
</evidence>
<feature type="compositionally biased region" description="Polar residues" evidence="6">
    <location>
        <begin position="379"/>
        <end position="388"/>
    </location>
</feature>
<evidence type="ECO:0000256" key="5">
    <source>
        <dbReference type="ARBA" id="ARBA00025727"/>
    </source>
</evidence>
<feature type="region of interest" description="Disordered" evidence="6">
    <location>
        <begin position="359"/>
        <end position="399"/>
    </location>
</feature>
<proteinExistence type="evidence at transcript level"/>
<accession>A0A7G9XZI8</accession>
<feature type="domain" description="CBM1" evidence="8">
    <location>
        <begin position="401"/>
        <end position="437"/>
    </location>
</feature>
<dbReference type="PANTHER" id="PTHR45708">
    <property type="entry name" value="ENDOCHITINASE"/>
    <property type="match status" value="1"/>
</dbReference>
<dbReference type="InterPro" id="IPR035971">
    <property type="entry name" value="CBD_sf"/>
</dbReference>
<dbReference type="SUPFAM" id="SSF57180">
    <property type="entry name" value="Cellulose-binding domain"/>
    <property type="match status" value="1"/>
</dbReference>
<evidence type="ECO:0000256" key="3">
    <source>
        <dbReference type="ARBA" id="ARBA00022801"/>
    </source>
</evidence>
<comment type="similarity">
    <text evidence="5">Belongs to the glycosyl hydrolase 18 family. Chitinase class III subfamily.</text>
</comment>
<dbReference type="Gene3D" id="3.20.20.80">
    <property type="entry name" value="Glycosidases"/>
    <property type="match status" value="1"/>
</dbReference>
<protein>
    <submittedName>
        <fullName evidence="10">Chitinase</fullName>
    </submittedName>
</protein>
<evidence type="ECO:0000256" key="2">
    <source>
        <dbReference type="ARBA" id="ARBA00022729"/>
    </source>
</evidence>
<feature type="signal peptide" evidence="7">
    <location>
        <begin position="1"/>
        <end position="19"/>
    </location>
</feature>
<evidence type="ECO:0000256" key="6">
    <source>
        <dbReference type="SAM" id="MobiDB-lite"/>
    </source>
</evidence>
<dbReference type="PROSITE" id="PS51164">
    <property type="entry name" value="CBM1_2"/>
    <property type="match status" value="1"/>
</dbReference>
<dbReference type="PROSITE" id="PS51910">
    <property type="entry name" value="GH18_2"/>
    <property type="match status" value="1"/>
</dbReference>
<dbReference type="GO" id="GO:0005975">
    <property type="term" value="P:carbohydrate metabolic process"/>
    <property type="evidence" value="ECO:0007669"/>
    <property type="project" value="InterPro"/>
</dbReference>
<evidence type="ECO:0000313" key="10">
    <source>
        <dbReference type="EMBL" id="QNO41159.1"/>
    </source>
</evidence>
<dbReference type="SUPFAM" id="SSF51445">
    <property type="entry name" value="(Trans)glycosidases"/>
    <property type="match status" value="1"/>
</dbReference>
<dbReference type="InterPro" id="IPR000254">
    <property type="entry name" value="CBD"/>
</dbReference>